<name>M4MET6_STRFR</name>
<dbReference type="Pfam" id="PF13546">
    <property type="entry name" value="DDE_5"/>
    <property type="match status" value="1"/>
</dbReference>
<dbReference type="PANTHER" id="PTHR33627">
    <property type="entry name" value="TRANSPOSASE"/>
    <property type="match status" value="1"/>
</dbReference>
<reference evidence="2" key="1">
    <citation type="journal article" date="2014" name="Appl. Microbiol. Biotechnol.">
        <title>Characterization of mutations in regulatory genes of Tyl cluster leading to overexpression of tylosin in mutant ?-1 of Streptomyces fradiae NRRL-2702.</title>
        <authorList>
            <person name="Khaliq S."/>
            <person name="Ghauri M.A."/>
            <person name="Akhtar K."/>
        </authorList>
    </citation>
    <scope>NUCLEOTIDE SEQUENCE</scope>
    <source>
        <strain evidence="2">NRRL-2702</strain>
    </source>
</reference>
<evidence type="ECO:0000259" key="1">
    <source>
        <dbReference type="Pfam" id="PF13546"/>
    </source>
</evidence>
<organism evidence="2">
    <name type="scientific">Streptomyces fradiae</name>
    <name type="common">Streptomyces roseoflavus</name>
    <dbReference type="NCBI Taxonomy" id="1906"/>
    <lineage>
        <taxon>Bacteria</taxon>
        <taxon>Bacillati</taxon>
        <taxon>Actinomycetota</taxon>
        <taxon>Actinomycetes</taxon>
        <taxon>Kitasatosporales</taxon>
        <taxon>Streptomycetaceae</taxon>
        <taxon>Streptomyces</taxon>
    </lineage>
</organism>
<feature type="domain" description="Transposase IS701-like DDE" evidence="1">
    <location>
        <begin position="43"/>
        <end position="288"/>
    </location>
</feature>
<dbReference type="InterPro" id="IPR039365">
    <property type="entry name" value="IS701-like"/>
</dbReference>
<feature type="non-terminal residue" evidence="2">
    <location>
        <position position="431"/>
    </location>
</feature>
<protein>
    <submittedName>
        <fullName evidence="2">TylR</fullName>
    </submittedName>
</protein>
<accession>M4MET6</accession>
<gene>
    <name evidence="2" type="primary">tylR</name>
</gene>
<dbReference type="EMBL" id="KC432579">
    <property type="protein sequence ID" value="AGG68811.1"/>
    <property type="molecule type" value="Genomic_DNA"/>
</dbReference>
<evidence type="ECO:0000313" key="2">
    <source>
        <dbReference type="EMBL" id="AGG68811.1"/>
    </source>
</evidence>
<dbReference type="AlphaFoldDB" id="M4MET6"/>
<dbReference type="InterPro" id="IPR038721">
    <property type="entry name" value="IS701-like_DDE_dom"/>
</dbReference>
<proteinExistence type="predicted"/>
<dbReference type="PANTHER" id="PTHR33627:SF1">
    <property type="entry name" value="TRANSPOSASE"/>
    <property type="match status" value="1"/>
</dbReference>
<sequence length="431" mass="46344">MPSLSMPVTEPVWPLPGRASVPAVCTPDGAGDPCAAGDLCTDVLATLRRSDQRRHGLLHTPGRKTIRNIAAWIGEHAGEQSLHHSISSSTWDWSLLRARLARRLEQELAPRAWVVRPMVVPKAGTQSVGVERRYVPHLRQTVNSQHSWGLWYASESGAVPVNWQLSIGDGWLGDEGLRRRAAIPRELRARPSEAVAAGIVGETAGWGLPKGERYVRKPLVMDARELPVASLIRALSAAGQPFLLRIDNGTTLLAPGLSGAGRPVTATAARIAELARSQQRPVEWVDPAEPAVPRTSLLGLLPVCWPGLLPVPGTVARPGGAAGNGTRRPPARSLVLVAEWQPTVTDRSRVVELWVTNMTDAGRGTLLRLGKSLRRVETGSAGAGHDVGLRDSEGRSYPGWHRHVTLASLAHAMWVLAPDIPAAGAHDTSRE</sequence>